<protein>
    <recommendedName>
        <fullName evidence="5">RRM domain-containing protein</fullName>
    </recommendedName>
</protein>
<organism evidence="12 13">
    <name type="scientific">Rotaria magnacalcarata</name>
    <dbReference type="NCBI Taxonomy" id="392030"/>
    <lineage>
        <taxon>Eukaryota</taxon>
        <taxon>Metazoa</taxon>
        <taxon>Spiralia</taxon>
        <taxon>Gnathifera</taxon>
        <taxon>Rotifera</taxon>
        <taxon>Eurotatoria</taxon>
        <taxon>Bdelloidea</taxon>
        <taxon>Philodinida</taxon>
        <taxon>Philodinidae</taxon>
        <taxon>Rotaria</taxon>
    </lineage>
</organism>
<dbReference type="GO" id="GO:0005634">
    <property type="term" value="C:nucleus"/>
    <property type="evidence" value="ECO:0007669"/>
    <property type="project" value="UniProtKB-SubCell"/>
</dbReference>
<dbReference type="OrthoDB" id="5382468at2759"/>
<dbReference type="SMART" id="SM00360">
    <property type="entry name" value="RRM"/>
    <property type="match status" value="1"/>
</dbReference>
<evidence type="ECO:0000256" key="2">
    <source>
        <dbReference type="ARBA" id="ARBA00022884"/>
    </source>
</evidence>
<dbReference type="InterPro" id="IPR012677">
    <property type="entry name" value="Nucleotide-bd_a/b_plait_sf"/>
</dbReference>
<dbReference type="PROSITE" id="PS50102">
    <property type="entry name" value="RRM"/>
    <property type="match status" value="1"/>
</dbReference>
<evidence type="ECO:0000313" key="11">
    <source>
        <dbReference type="EMBL" id="CAF3718011.1"/>
    </source>
</evidence>
<dbReference type="EMBL" id="CAJNOW010014943">
    <property type="protein sequence ID" value="CAF1637347.1"/>
    <property type="molecule type" value="Genomic_DNA"/>
</dbReference>
<dbReference type="EMBL" id="CAJOBF010000001">
    <property type="protein sequence ID" value="CAF3718011.1"/>
    <property type="molecule type" value="Genomic_DNA"/>
</dbReference>
<dbReference type="Gene3D" id="3.30.70.330">
    <property type="match status" value="1"/>
</dbReference>
<dbReference type="Proteomes" id="UP000663824">
    <property type="component" value="Unassembled WGS sequence"/>
</dbReference>
<dbReference type="EMBL" id="CAJNRG010003206">
    <property type="protein sequence ID" value="CAF2054639.1"/>
    <property type="molecule type" value="Genomic_DNA"/>
</dbReference>
<dbReference type="Proteomes" id="UP000663842">
    <property type="component" value="Unassembled WGS sequence"/>
</dbReference>
<evidence type="ECO:0000313" key="12">
    <source>
        <dbReference type="EMBL" id="CAF3789893.1"/>
    </source>
</evidence>
<dbReference type="Proteomes" id="UP000663834">
    <property type="component" value="Unassembled WGS sequence"/>
</dbReference>
<accession>A0A819ARD7</accession>
<dbReference type="InterPro" id="IPR035979">
    <property type="entry name" value="RBD_domain_sf"/>
</dbReference>
<evidence type="ECO:0000313" key="13">
    <source>
        <dbReference type="Proteomes" id="UP000663866"/>
    </source>
</evidence>
<dbReference type="SUPFAM" id="SSF54928">
    <property type="entry name" value="RNA-binding domain, RBD"/>
    <property type="match status" value="1"/>
</dbReference>
<evidence type="ECO:0000313" key="10">
    <source>
        <dbReference type="EMBL" id="CAF2062263.1"/>
    </source>
</evidence>
<evidence type="ECO:0000256" key="3">
    <source>
        <dbReference type="ARBA" id="ARBA00023242"/>
    </source>
</evidence>
<evidence type="ECO:0000313" key="8">
    <source>
        <dbReference type="EMBL" id="CAF1919302.1"/>
    </source>
</evidence>
<dbReference type="Proteomes" id="UP000663855">
    <property type="component" value="Unassembled WGS sequence"/>
</dbReference>
<evidence type="ECO:0000313" key="6">
    <source>
        <dbReference type="EMBL" id="CAF1538647.1"/>
    </source>
</evidence>
<keyword evidence="13" id="KW-1185">Reference proteome</keyword>
<evidence type="ECO:0000259" key="5">
    <source>
        <dbReference type="PROSITE" id="PS50102"/>
    </source>
</evidence>
<name>A0A819ARD7_9BILA</name>
<dbReference type="Pfam" id="PF00076">
    <property type="entry name" value="RRM_1"/>
    <property type="match status" value="1"/>
</dbReference>
<dbReference type="GO" id="GO:0000381">
    <property type="term" value="P:regulation of alternative mRNA splicing, via spliceosome"/>
    <property type="evidence" value="ECO:0007669"/>
    <property type="project" value="InterPro"/>
</dbReference>
<keyword evidence="2 4" id="KW-0694">RNA-binding</keyword>
<comment type="caution">
    <text evidence="12">The sequence shown here is derived from an EMBL/GenBank/DDBJ whole genome shotgun (WGS) entry which is preliminary data.</text>
</comment>
<dbReference type="Proteomes" id="UP000663866">
    <property type="component" value="Unassembled WGS sequence"/>
</dbReference>
<dbReference type="GO" id="GO:0005737">
    <property type="term" value="C:cytoplasm"/>
    <property type="evidence" value="ECO:0007669"/>
    <property type="project" value="TreeGrafter"/>
</dbReference>
<proteinExistence type="predicted"/>
<evidence type="ECO:0000313" key="7">
    <source>
        <dbReference type="EMBL" id="CAF1637347.1"/>
    </source>
</evidence>
<evidence type="ECO:0000313" key="9">
    <source>
        <dbReference type="EMBL" id="CAF2054639.1"/>
    </source>
</evidence>
<dbReference type="Proteomes" id="UP000663887">
    <property type="component" value="Unassembled WGS sequence"/>
</dbReference>
<gene>
    <name evidence="6" type="ORF">CJN711_LOCUS29561</name>
    <name evidence="7" type="ORF">KQP761_LOCUS27370</name>
    <name evidence="8" type="ORF">MBJ925_LOCUS1688</name>
    <name evidence="12" type="ORF">OVN521_LOCUS3242</name>
    <name evidence="11" type="ORF">UXM345_LOCUS13</name>
    <name evidence="10" type="ORF">WKI299_LOCUS12342</name>
    <name evidence="9" type="ORF">XDN619_LOCUS9425</name>
</gene>
<sequence>MDRQLPLPCCNEFYPMHPYANQLNEQFSCMKTKGIVRDSPIINQHLFMKPQNAYVPSSPYHRSTYGLDKAQVFPTNSSLSTMNRYLSMPSIDQFSCMEQRLEVDHPLRIHVGNIPFLWTIDDLCKQFLVFGPVKDPEIVSNERGSKGFGFITFLRHSDGLNAIRVKNGSIADGRKITVALASSRSSTRLNASNVNCYYINNNILS</sequence>
<feature type="domain" description="RRM" evidence="5">
    <location>
        <begin position="107"/>
        <end position="183"/>
    </location>
</feature>
<evidence type="ECO:0000256" key="4">
    <source>
        <dbReference type="PROSITE-ProRule" id="PRU00176"/>
    </source>
</evidence>
<dbReference type="EMBL" id="CAJNRF010004636">
    <property type="protein sequence ID" value="CAF2062263.1"/>
    <property type="molecule type" value="Genomic_DNA"/>
</dbReference>
<dbReference type="EMBL" id="CAJNRE010000109">
    <property type="protein sequence ID" value="CAF1919302.1"/>
    <property type="molecule type" value="Genomic_DNA"/>
</dbReference>
<dbReference type="InterPro" id="IPR047131">
    <property type="entry name" value="RBFOX1-like"/>
</dbReference>
<comment type="subcellular location">
    <subcellularLocation>
        <location evidence="1">Nucleus</location>
    </subcellularLocation>
</comment>
<dbReference type="GO" id="GO:0007399">
    <property type="term" value="P:nervous system development"/>
    <property type="evidence" value="ECO:0007669"/>
    <property type="project" value="InterPro"/>
</dbReference>
<evidence type="ECO:0000256" key="1">
    <source>
        <dbReference type="ARBA" id="ARBA00004123"/>
    </source>
</evidence>
<dbReference type="GO" id="GO:0003729">
    <property type="term" value="F:mRNA binding"/>
    <property type="evidence" value="ECO:0007669"/>
    <property type="project" value="TreeGrafter"/>
</dbReference>
<dbReference type="PANTHER" id="PTHR15597:SF22">
    <property type="entry name" value="RNA-BINDING FOX PROTEIN 1, ISOFORM H"/>
    <property type="match status" value="1"/>
</dbReference>
<reference evidence="12" key="1">
    <citation type="submission" date="2021-02" db="EMBL/GenBank/DDBJ databases">
        <authorList>
            <person name="Nowell W R."/>
        </authorList>
    </citation>
    <scope>NUCLEOTIDE SEQUENCE</scope>
</reference>
<keyword evidence="3" id="KW-0539">Nucleus</keyword>
<dbReference type="EMBL" id="CAJNOV010014029">
    <property type="protein sequence ID" value="CAF1538647.1"/>
    <property type="molecule type" value="Genomic_DNA"/>
</dbReference>
<dbReference type="Proteomes" id="UP000663856">
    <property type="component" value="Unassembled WGS sequence"/>
</dbReference>
<dbReference type="InterPro" id="IPR000504">
    <property type="entry name" value="RRM_dom"/>
</dbReference>
<dbReference type="PANTHER" id="PTHR15597">
    <property type="entry name" value="ATAXIN 2-BINDING PROTEIN 1-RELATED"/>
    <property type="match status" value="1"/>
</dbReference>
<dbReference type="EMBL" id="CAJOBG010000275">
    <property type="protein sequence ID" value="CAF3789893.1"/>
    <property type="molecule type" value="Genomic_DNA"/>
</dbReference>
<dbReference type="AlphaFoldDB" id="A0A819ARD7"/>